<protein>
    <recommendedName>
        <fullName evidence="3">VWFA domain-containing protein</fullName>
    </recommendedName>
</protein>
<evidence type="ECO:0000313" key="1">
    <source>
        <dbReference type="EMBL" id="KAL1508600.1"/>
    </source>
</evidence>
<reference evidence="1 2" key="1">
    <citation type="journal article" date="2024" name="Science">
        <title>Giant polyketide synthase enzymes in the biosynthesis of giant marine polyether toxins.</title>
        <authorList>
            <person name="Fallon T.R."/>
            <person name="Shende V.V."/>
            <person name="Wierzbicki I.H."/>
            <person name="Pendleton A.L."/>
            <person name="Watervoot N.F."/>
            <person name="Auber R.P."/>
            <person name="Gonzalez D.J."/>
            <person name="Wisecaver J.H."/>
            <person name="Moore B.S."/>
        </authorList>
    </citation>
    <scope>NUCLEOTIDE SEQUENCE [LARGE SCALE GENOMIC DNA]</scope>
    <source>
        <strain evidence="1 2">12B1</strain>
    </source>
</reference>
<organism evidence="1 2">
    <name type="scientific">Prymnesium parvum</name>
    <name type="common">Toxic golden alga</name>
    <dbReference type="NCBI Taxonomy" id="97485"/>
    <lineage>
        <taxon>Eukaryota</taxon>
        <taxon>Haptista</taxon>
        <taxon>Haptophyta</taxon>
        <taxon>Prymnesiophyceae</taxon>
        <taxon>Prymnesiales</taxon>
        <taxon>Prymnesiaceae</taxon>
        <taxon>Prymnesium</taxon>
    </lineage>
</organism>
<keyword evidence="2" id="KW-1185">Reference proteome</keyword>
<accession>A0AB34IXD8</accession>
<dbReference type="Proteomes" id="UP001515480">
    <property type="component" value="Unassembled WGS sequence"/>
</dbReference>
<evidence type="ECO:0008006" key="3">
    <source>
        <dbReference type="Google" id="ProtNLM"/>
    </source>
</evidence>
<dbReference type="SUPFAM" id="SSF53300">
    <property type="entry name" value="vWA-like"/>
    <property type="match status" value="1"/>
</dbReference>
<gene>
    <name evidence="1" type="ORF">AB1Y20_004697</name>
</gene>
<comment type="caution">
    <text evidence="1">The sequence shown here is derived from an EMBL/GenBank/DDBJ whole genome shotgun (WGS) entry which is preliminary data.</text>
</comment>
<name>A0AB34IXD8_PRYPA</name>
<sequence>MAYPHIPTAVPLDTPSDAPVATSVPVDAYNPPAVGRQVTEGFFERLEMPGGLAREFKGSLQHIPRRIWIIDNSGSMQTTDGHRIVFGPAGREGMVTTSRWEELGDALRWHARVAAHLGAPTEFRMLNPPGGGSPQVLQFGSSGAPEEEVKAVERMLSSGPTGRTPLCEQIRQVIAQLKAEEPVLRAAGQRVVLVIASDGAATDGDIAEAMKPLQNLPVWVVVRLCTDDDKVLQYWNQVDEDLELDMDVLDDLTGEAAEVSEHNAWLTYAPILHRLREWGTTRKIFDVLDEKPLAVSEMKELVTLILGADAEDLPDPQLDWGGFKAQLSALLSHAPTVWDPLRSRRREWFDLKRMQKRYELKKQPSCVLM</sequence>
<dbReference type="AlphaFoldDB" id="A0AB34IXD8"/>
<evidence type="ECO:0000313" key="2">
    <source>
        <dbReference type="Proteomes" id="UP001515480"/>
    </source>
</evidence>
<dbReference type="EMBL" id="JBGBPQ010000016">
    <property type="protein sequence ID" value="KAL1508600.1"/>
    <property type="molecule type" value="Genomic_DNA"/>
</dbReference>
<dbReference type="InterPro" id="IPR036465">
    <property type="entry name" value="vWFA_dom_sf"/>
</dbReference>
<proteinExistence type="predicted"/>
<dbReference type="Gene3D" id="3.40.50.410">
    <property type="entry name" value="von Willebrand factor, type A domain"/>
    <property type="match status" value="1"/>
</dbReference>